<dbReference type="EMBL" id="CP129676">
    <property type="protein sequence ID" value="XDS47724.1"/>
    <property type="molecule type" value="Genomic_DNA"/>
</dbReference>
<sequence>MSRLLTITITPCTRIHTAKTCVWEQRSTYQWRASITNDCANRLRAAFTGRTPDAWHLENDEADEWEFIDQDIKDIIELMAADTQLPDLNVELPEGSEPVDSITVLVN</sequence>
<protein>
    <submittedName>
        <fullName evidence="1">Uncharacterized protein</fullName>
    </submittedName>
</protein>
<dbReference type="RefSeq" id="WP_369343253.1">
    <property type="nucleotide sequence ID" value="NZ_CP129676.1"/>
</dbReference>
<organism evidence="1">
    <name type="scientific">Bifidobacterium fermentum</name>
    <dbReference type="NCBI Taxonomy" id="3059035"/>
    <lineage>
        <taxon>Bacteria</taxon>
        <taxon>Bacillati</taxon>
        <taxon>Actinomycetota</taxon>
        <taxon>Actinomycetes</taxon>
        <taxon>Bifidobacteriales</taxon>
        <taxon>Bifidobacteriaceae</taxon>
        <taxon>Bifidobacterium</taxon>
    </lineage>
</organism>
<keyword evidence="1" id="KW-0614">Plasmid</keyword>
<evidence type="ECO:0000313" key="1">
    <source>
        <dbReference type="EMBL" id="XDS47724.1"/>
    </source>
</evidence>
<dbReference type="AlphaFoldDB" id="A0AB39UFN5"/>
<gene>
    <name evidence="1" type="ORF">QN217_10950</name>
</gene>
<name>A0AB39UFN5_9BIFI</name>
<geneLocation type="plasmid" evidence="1">
    <name>unnamed1</name>
</geneLocation>
<accession>A0AB39UFN5</accession>
<reference evidence="1" key="1">
    <citation type="submission" date="2023-07" db="EMBL/GenBank/DDBJ databases">
        <title>Bifidobacterium aquikefiriaerophilum sp. nov. and Bifidobacterium eccum sp. nov., isolated from water kefir.</title>
        <authorList>
            <person name="Breselge S."/>
            <person name="Bellassi P."/>
            <person name="Barcenilla C."/>
            <person name="Alvarez-Ordonez A."/>
            <person name="Morelli L."/>
            <person name="Cotter P.D."/>
        </authorList>
    </citation>
    <scope>NUCLEOTIDE SEQUENCE</scope>
    <source>
        <strain evidence="1">WK048_4_13</strain>
        <plasmid evidence="1">unnamed1</plasmid>
    </source>
</reference>
<proteinExistence type="predicted"/>